<dbReference type="PROSITE" id="PS51934">
    <property type="entry name" value="LRAT"/>
    <property type="match status" value="1"/>
</dbReference>
<reference evidence="7" key="1">
    <citation type="submission" date="2022-11" db="UniProtKB">
        <authorList>
            <consortium name="WormBaseParasite"/>
        </authorList>
    </citation>
    <scope>IDENTIFICATION</scope>
</reference>
<evidence type="ECO:0000313" key="6">
    <source>
        <dbReference type="Proteomes" id="UP000887566"/>
    </source>
</evidence>
<keyword evidence="3" id="KW-0378">Hydrolase</keyword>
<name>A0A914WP55_9BILA</name>
<keyword evidence="6" id="KW-1185">Reference proteome</keyword>
<evidence type="ECO:0000259" key="5">
    <source>
        <dbReference type="PROSITE" id="PS51934"/>
    </source>
</evidence>
<dbReference type="GO" id="GO:0016410">
    <property type="term" value="F:N-acyltransferase activity"/>
    <property type="evidence" value="ECO:0007669"/>
    <property type="project" value="TreeGrafter"/>
</dbReference>
<proteinExistence type="inferred from homology"/>
<dbReference type="GO" id="GO:0004623">
    <property type="term" value="F:phospholipase A2 activity"/>
    <property type="evidence" value="ECO:0007669"/>
    <property type="project" value="TreeGrafter"/>
</dbReference>
<dbReference type="AlphaFoldDB" id="A0A914WP55"/>
<dbReference type="Pfam" id="PF04970">
    <property type="entry name" value="LRAT"/>
    <property type="match status" value="1"/>
</dbReference>
<evidence type="ECO:0000256" key="4">
    <source>
        <dbReference type="ARBA" id="ARBA00023098"/>
    </source>
</evidence>
<dbReference type="InterPro" id="IPR051496">
    <property type="entry name" value="H-rev107_PLA/AT"/>
</dbReference>
<accession>A0A914WP55</accession>
<dbReference type="Proteomes" id="UP000887566">
    <property type="component" value="Unplaced"/>
</dbReference>
<dbReference type="PANTHER" id="PTHR13943">
    <property type="entry name" value="HRAS-LIKE SUPPRESSOR - RELATED"/>
    <property type="match status" value="1"/>
</dbReference>
<organism evidence="6 7">
    <name type="scientific">Plectus sambesii</name>
    <dbReference type="NCBI Taxonomy" id="2011161"/>
    <lineage>
        <taxon>Eukaryota</taxon>
        <taxon>Metazoa</taxon>
        <taxon>Ecdysozoa</taxon>
        <taxon>Nematoda</taxon>
        <taxon>Chromadorea</taxon>
        <taxon>Plectida</taxon>
        <taxon>Plectina</taxon>
        <taxon>Plectoidea</taxon>
        <taxon>Plectidae</taxon>
        <taxon>Plectus</taxon>
    </lineage>
</organism>
<keyword evidence="2" id="KW-0808">Transferase</keyword>
<evidence type="ECO:0000256" key="3">
    <source>
        <dbReference type="ARBA" id="ARBA00022801"/>
    </source>
</evidence>
<protein>
    <submittedName>
        <fullName evidence="7">LRAT domain-containing protein</fullName>
    </submittedName>
</protein>
<dbReference type="GO" id="GO:0008970">
    <property type="term" value="F:phospholipase A1 activity"/>
    <property type="evidence" value="ECO:0007669"/>
    <property type="project" value="TreeGrafter"/>
</dbReference>
<evidence type="ECO:0000313" key="7">
    <source>
        <dbReference type="WBParaSite" id="PSAMB.scaffold4438size14598.g24387.t1"/>
    </source>
</evidence>
<dbReference type="GO" id="GO:0070292">
    <property type="term" value="P:N-acylphosphatidylethanolamine metabolic process"/>
    <property type="evidence" value="ECO:0007669"/>
    <property type="project" value="TreeGrafter"/>
</dbReference>
<sequence>MGGTESKPDYSDEINYGKCGEWKTYEEFIRTETPKPGDRLEFYRTWNDVMPFQHWAIYEGNGDVIHFSGEMGNKYGAEIRRDSLKKVAGVSQCRINNKYDGGEEWPSVLVQGLQSPFSILSQIAKPPNPPKPAEEIVERARSQLNRTGYDLFNHNCEHFVNWCRFGVSKSHQVDNISNFPHPLRYSLRSPMLDLMEYISRHPSAAQPADDTSSFLS</sequence>
<evidence type="ECO:0000256" key="2">
    <source>
        <dbReference type="ARBA" id="ARBA00022679"/>
    </source>
</evidence>
<dbReference type="GO" id="GO:0005737">
    <property type="term" value="C:cytoplasm"/>
    <property type="evidence" value="ECO:0007669"/>
    <property type="project" value="TreeGrafter"/>
</dbReference>
<keyword evidence="4" id="KW-0443">Lipid metabolism</keyword>
<evidence type="ECO:0000256" key="1">
    <source>
        <dbReference type="ARBA" id="ARBA00007824"/>
    </source>
</evidence>
<dbReference type="WBParaSite" id="PSAMB.scaffold4438size14598.g24387.t1">
    <property type="protein sequence ID" value="PSAMB.scaffold4438size14598.g24387.t1"/>
    <property type="gene ID" value="PSAMB.scaffold4438size14598.g24387"/>
</dbReference>
<dbReference type="Gene3D" id="3.90.1720.10">
    <property type="entry name" value="endopeptidase domain like (from Nostoc punctiforme)"/>
    <property type="match status" value="1"/>
</dbReference>
<dbReference type="PANTHER" id="PTHR13943:SF77">
    <property type="entry name" value="LRAT DOMAIN-CONTAINING PROTEIN"/>
    <property type="match status" value="1"/>
</dbReference>
<feature type="domain" description="LRAT" evidence="5">
    <location>
        <begin position="44"/>
        <end position="172"/>
    </location>
</feature>
<dbReference type="InterPro" id="IPR007053">
    <property type="entry name" value="LRAT_dom"/>
</dbReference>
<comment type="similarity">
    <text evidence="1">Belongs to the H-rev107 family.</text>
</comment>